<comment type="similarity">
    <text evidence="2">In the central section; belongs to the CRISPR-associated helicase Cas3 family.</text>
</comment>
<dbReference type="STRING" id="756272.Plabr_3872"/>
<evidence type="ECO:0000313" key="13">
    <source>
        <dbReference type="EMBL" id="ADY61693.1"/>
    </source>
</evidence>
<dbReference type="NCBIfam" id="TIGR01587">
    <property type="entry name" value="cas3_core"/>
    <property type="match status" value="1"/>
</dbReference>
<sequence length="769" mass="86708">MAFYGHSLPDRDPCDWEPLEDHLELVTEYANAFAGRLQAEPWGRLLGYWHDLGKYDARFQDYLLRENGFEAHLEETARINHSTFGGQYACRQFTGQTLPFGYLLAYCILGHHAGLPDYRGADSDPQKASSLALRLTDPTPQVDLGDVPEHIRQTISLNPPQLTPASDRALFQISFWARMLFSCLVDADYLATEQFMTPERHRSRSVIAPQWTGMQARLQQLLDSKSQVDSPLTRIRREILEACLTAADLPAGFFSLTVPTGGGKTLASLAFALKHLLQTGKERIIYAIPFTSIVEQTAAVFRDVLGDLADDSILEHHCNVDPERERLSSRLATENWDAPLVVTTNVQLLESLFAARPSRCRKLHRIANSVIILDEAQTLPVEFLKPCLFALQELVTNYGCTVVLCTATQPAIALRDDFPIGLENVREIIPSPADLATRMKRVEVQSLGPVSQGALVDRLGQHAQFLCIVNYKADASNLFRLLQQQSADDGLFHLSTNLCAEHRFQKLREIRVRLAAGQPCRVISTQLIEAGVDVDFPVVYRALAGLDSIAQAAGRCNREGKRNTADVFVFEPEGENWMKPRGYQGRTAGITRGMLRDQQSQLHQHGWLATETISAYFRENYWSHEDLWDKQNLLTDEMLARSSAGIPEFQFREIAAKFRLIDDYLIPVFVRFDEKANELLDGLRANLLDPDRKAAGLQRRQLLRKLQRYAVGVNERLLKEMLGRDISVLPDMRGEPTDFYELVNDNCYDNHLGFHAGNEGMLSESQTIL</sequence>
<dbReference type="GO" id="GO:0046872">
    <property type="term" value="F:metal ion binding"/>
    <property type="evidence" value="ECO:0007669"/>
    <property type="project" value="UniProtKB-KW"/>
</dbReference>
<dbReference type="GO" id="GO:0004518">
    <property type="term" value="F:nuclease activity"/>
    <property type="evidence" value="ECO:0007669"/>
    <property type="project" value="UniProtKB-KW"/>
</dbReference>
<keyword evidence="3" id="KW-0540">Nuclease</keyword>
<dbReference type="InterPro" id="IPR006483">
    <property type="entry name" value="CRISPR-assoc_Cas3_HD"/>
</dbReference>
<dbReference type="GO" id="GO:0005524">
    <property type="term" value="F:ATP binding"/>
    <property type="evidence" value="ECO:0007669"/>
    <property type="project" value="UniProtKB-KW"/>
</dbReference>
<dbReference type="CDD" id="cd17930">
    <property type="entry name" value="DEXHc_cas3"/>
    <property type="match status" value="1"/>
</dbReference>
<dbReference type="AlphaFoldDB" id="F0SHD8"/>
<evidence type="ECO:0000256" key="1">
    <source>
        <dbReference type="ARBA" id="ARBA00006847"/>
    </source>
</evidence>
<evidence type="ECO:0000256" key="2">
    <source>
        <dbReference type="ARBA" id="ARBA00009046"/>
    </source>
</evidence>
<dbReference type="GO" id="GO:0003676">
    <property type="term" value="F:nucleic acid binding"/>
    <property type="evidence" value="ECO:0007669"/>
    <property type="project" value="InterPro"/>
</dbReference>
<dbReference type="GO" id="GO:0004386">
    <property type="term" value="F:helicase activity"/>
    <property type="evidence" value="ECO:0007669"/>
    <property type="project" value="UniProtKB-KW"/>
</dbReference>
<evidence type="ECO:0000256" key="8">
    <source>
        <dbReference type="ARBA" id="ARBA00022840"/>
    </source>
</evidence>
<dbReference type="InterPro" id="IPR011545">
    <property type="entry name" value="DEAD/DEAH_box_helicase_dom"/>
</dbReference>
<dbReference type="InterPro" id="IPR038257">
    <property type="entry name" value="CRISPR-assoc_Cas3_HD_sf"/>
</dbReference>
<dbReference type="Gene3D" id="1.10.3210.30">
    <property type="match status" value="1"/>
</dbReference>
<dbReference type="GO" id="GO:0016787">
    <property type="term" value="F:hydrolase activity"/>
    <property type="evidence" value="ECO:0007669"/>
    <property type="project" value="UniProtKB-KW"/>
</dbReference>
<evidence type="ECO:0000259" key="10">
    <source>
        <dbReference type="PROSITE" id="PS51192"/>
    </source>
</evidence>
<organism evidence="13 14">
    <name type="scientific">Rubinisphaera brasiliensis (strain ATCC 49424 / DSM 5305 / JCM 21570 / IAM 15109 / NBRC 103401 / IFAM 1448)</name>
    <name type="common">Planctomyces brasiliensis</name>
    <dbReference type="NCBI Taxonomy" id="756272"/>
    <lineage>
        <taxon>Bacteria</taxon>
        <taxon>Pseudomonadati</taxon>
        <taxon>Planctomycetota</taxon>
        <taxon>Planctomycetia</taxon>
        <taxon>Planctomycetales</taxon>
        <taxon>Planctomycetaceae</taxon>
        <taxon>Rubinisphaera</taxon>
    </lineage>
</organism>
<name>F0SHD8_RUBBR</name>
<dbReference type="InterPro" id="IPR027417">
    <property type="entry name" value="P-loop_NTPase"/>
</dbReference>
<dbReference type="InterPro" id="IPR054712">
    <property type="entry name" value="Cas3-like_dom"/>
</dbReference>
<keyword evidence="5" id="KW-0547">Nucleotide-binding</keyword>
<dbReference type="GO" id="GO:0051607">
    <property type="term" value="P:defense response to virus"/>
    <property type="evidence" value="ECO:0007669"/>
    <property type="project" value="UniProtKB-KW"/>
</dbReference>
<gene>
    <name evidence="12" type="ordered locus">Plabr_3872</name>
    <name evidence="13" type="ordered locus">Plabr_4116</name>
</gene>
<dbReference type="InterPro" id="IPR006474">
    <property type="entry name" value="Helicase_Cas3_CRISPR-ass_core"/>
</dbReference>
<protein>
    <submittedName>
        <fullName evidence="13">CRISPR-associated HD domain protein</fullName>
    </submittedName>
</protein>
<proteinExistence type="inferred from homology"/>
<feature type="domain" description="Helicase ATP-binding" evidence="10">
    <location>
        <begin position="245"/>
        <end position="427"/>
    </location>
</feature>
<dbReference type="EMBL" id="CP002546">
    <property type="protein sequence ID" value="ADY61452.1"/>
    <property type="molecule type" value="Genomic_DNA"/>
</dbReference>
<evidence type="ECO:0000256" key="4">
    <source>
        <dbReference type="ARBA" id="ARBA00022723"/>
    </source>
</evidence>
<comment type="similarity">
    <text evidence="1">In the N-terminal section; belongs to the CRISPR-associated nuclease Cas3-HD family.</text>
</comment>
<accession>F0SHD8</accession>
<keyword evidence="4" id="KW-0479">Metal-binding</keyword>
<evidence type="ECO:0000256" key="9">
    <source>
        <dbReference type="ARBA" id="ARBA00023118"/>
    </source>
</evidence>
<dbReference type="KEGG" id="pbs:Plabr_4116"/>
<keyword evidence="6" id="KW-0378">Hydrolase</keyword>
<dbReference type="CDD" id="cd09641">
    <property type="entry name" value="Cas3''_I"/>
    <property type="match status" value="1"/>
</dbReference>
<evidence type="ECO:0000313" key="12">
    <source>
        <dbReference type="EMBL" id="ADY61452.1"/>
    </source>
</evidence>
<evidence type="ECO:0000256" key="6">
    <source>
        <dbReference type="ARBA" id="ARBA00022801"/>
    </source>
</evidence>
<dbReference type="HOGENOM" id="CLU_010123_0_0_0"/>
<keyword evidence="9" id="KW-0051">Antiviral defense</keyword>
<dbReference type="SMART" id="SM00487">
    <property type="entry name" value="DEXDc"/>
    <property type="match status" value="1"/>
</dbReference>
<dbReference type="KEGG" id="pbs:Plabr_3872"/>
<dbReference type="eggNOG" id="COG1203">
    <property type="taxonomic scope" value="Bacteria"/>
</dbReference>
<dbReference type="RefSeq" id="WP_013630169.1">
    <property type="nucleotide sequence ID" value="NC_015174.1"/>
</dbReference>
<dbReference type="Pfam" id="PF22590">
    <property type="entry name" value="Cas3-like_C_2"/>
    <property type="match status" value="1"/>
</dbReference>
<evidence type="ECO:0000256" key="5">
    <source>
        <dbReference type="ARBA" id="ARBA00022741"/>
    </source>
</evidence>
<dbReference type="PROSITE" id="PS51643">
    <property type="entry name" value="HD_CAS3"/>
    <property type="match status" value="1"/>
</dbReference>
<dbReference type="Pfam" id="PF00270">
    <property type="entry name" value="DEAD"/>
    <property type="match status" value="1"/>
</dbReference>
<evidence type="ECO:0000313" key="14">
    <source>
        <dbReference type="Proteomes" id="UP000006860"/>
    </source>
</evidence>
<evidence type="ECO:0000259" key="11">
    <source>
        <dbReference type="PROSITE" id="PS51643"/>
    </source>
</evidence>
<dbReference type="Proteomes" id="UP000006860">
    <property type="component" value="Chromosome"/>
</dbReference>
<reference evidence="14" key="1">
    <citation type="submission" date="2011-02" db="EMBL/GenBank/DDBJ databases">
        <title>The complete genome of Planctomyces brasiliensis DSM 5305.</title>
        <authorList>
            <person name="Lucas S."/>
            <person name="Copeland A."/>
            <person name="Lapidus A."/>
            <person name="Bruce D."/>
            <person name="Goodwin L."/>
            <person name="Pitluck S."/>
            <person name="Kyrpides N."/>
            <person name="Mavromatis K."/>
            <person name="Pagani I."/>
            <person name="Ivanova N."/>
            <person name="Ovchinnikova G."/>
            <person name="Lu M."/>
            <person name="Detter J.C."/>
            <person name="Han C."/>
            <person name="Land M."/>
            <person name="Hauser L."/>
            <person name="Markowitz V."/>
            <person name="Cheng J.-F."/>
            <person name="Hugenholtz P."/>
            <person name="Woyke T."/>
            <person name="Wu D."/>
            <person name="Tindall B."/>
            <person name="Pomrenke H.G."/>
            <person name="Brambilla E."/>
            <person name="Klenk H.-P."/>
            <person name="Eisen J.A."/>
        </authorList>
    </citation>
    <scope>NUCLEOTIDE SEQUENCE [LARGE SCALE GENOMIC DNA]</scope>
    <source>
        <strain evidence="14">ATCC 49424 / DSM 5305 / JCM 21570 / NBRC 103401 / IFAM 1448</strain>
    </source>
</reference>
<dbReference type="NCBIfam" id="TIGR01596">
    <property type="entry name" value="cas3_HD"/>
    <property type="match status" value="1"/>
</dbReference>
<dbReference type="PROSITE" id="PS51192">
    <property type="entry name" value="HELICASE_ATP_BIND_1"/>
    <property type="match status" value="1"/>
</dbReference>
<evidence type="ECO:0000256" key="3">
    <source>
        <dbReference type="ARBA" id="ARBA00022722"/>
    </source>
</evidence>
<dbReference type="Gene3D" id="3.40.50.300">
    <property type="entry name" value="P-loop containing nucleotide triphosphate hydrolases"/>
    <property type="match status" value="2"/>
</dbReference>
<keyword evidence="14" id="KW-1185">Reference proteome</keyword>
<evidence type="ECO:0000256" key="7">
    <source>
        <dbReference type="ARBA" id="ARBA00022806"/>
    </source>
</evidence>
<feature type="domain" description="HD Cas3-type" evidence="11">
    <location>
        <begin position="12"/>
        <end position="190"/>
    </location>
</feature>
<dbReference type="SUPFAM" id="SSF52540">
    <property type="entry name" value="P-loop containing nucleoside triphosphate hydrolases"/>
    <property type="match status" value="1"/>
</dbReference>
<dbReference type="EMBL" id="CP002546">
    <property type="protein sequence ID" value="ADY61693.1"/>
    <property type="molecule type" value="Genomic_DNA"/>
</dbReference>
<dbReference type="InterPro" id="IPR014001">
    <property type="entry name" value="Helicase_ATP-bd"/>
</dbReference>
<keyword evidence="7" id="KW-0347">Helicase</keyword>
<keyword evidence="8" id="KW-0067">ATP-binding</keyword>